<dbReference type="PANTHER" id="PTHR23024:SF140">
    <property type="entry name" value="OS07G0162600 PROTEIN"/>
    <property type="match status" value="1"/>
</dbReference>
<organism evidence="2 3">
    <name type="scientific">Miscanthus lutarioriparius</name>
    <dbReference type="NCBI Taxonomy" id="422564"/>
    <lineage>
        <taxon>Eukaryota</taxon>
        <taxon>Viridiplantae</taxon>
        <taxon>Streptophyta</taxon>
        <taxon>Embryophyta</taxon>
        <taxon>Tracheophyta</taxon>
        <taxon>Spermatophyta</taxon>
        <taxon>Magnoliopsida</taxon>
        <taxon>Liliopsida</taxon>
        <taxon>Poales</taxon>
        <taxon>Poaceae</taxon>
        <taxon>PACMAD clade</taxon>
        <taxon>Panicoideae</taxon>
        <taxon>Andropogonodae</taxon>
        <taxon>Andropogoneae</taxon>
        <taxon>Saccharinae</taxon>
        <taxon>Miscanthus</taxon>
    </lineage>
</organism>
<reference evidence="2" key="1">
    <citation type="submission" date="2020-10" db="EMBL/GenBank/DDBJ databases">
        <authorList>
            <person name="Han B."/>
            <person name="Lu T."/>
            <person name="Zhao Q."/>
            <person name="Huang X."/>
            <person name="Zhao Y."/>
        </authorList>
    </citation>
    <scope>NUCLEOTIDE SEQUENCE</scope>
</reference>
<proteinExistence type="predicted"/>
<dbReference type="InterPro" id="IPR029058">
    <property type="entry name" value="AB_hydrolase_fold"/>
</dbReference>
<dbReference type="OrthoDB" id="408631at2759"/>
<dbReference type="InterPro" id="IPR050466">
    <property type="entry name" value="Carboxylest/Gibb_receptor"/>
</dbReference>
<evidence type="ECO:0000313" key="2">
    <source>
        <dbReference type="EMBL" id="CAD6226414.1"/>
    </source>
</evidence>
<dbReference type="Gene3D" id="3.40.50.1820">
    <property type="entry name" value="alpha/beta hydrolase"/>
    <property type="match status" value="1"/>
</dbReference>
<name>A0A811NLA7_9POAL</name>
<dbReference type="GO" id="GO:0016787">
    <property type="term" value="F:hydrolase activity"/>
    <property type="evidence" value="ECO:0007669"/>
    <property type="project" value="InterPro"/>
</dbReference>
<dbReference type="EMBL" id="CAJGYO010000004">
    <property type="protein sequence ID" value="CAD6226414.1"/>
    <property type="molecule type" value="Genomic_DNA"/>
</dbReference>
<feature type="domain" description="Alpha/beta hydrolase fold-3" evidence="1">
    <location>
        <begin position="63"/>
        <end position="124"/>
    </location>
</feature>
<dbReference type="Proteomes" id="UP000604825">
    <property type="component" value="Unassembled WGS sequence"/>
</dbReference>
<protein>
    <recommendedName>
        <fullName evidence="1">Alpha/beta hydrolase fold-3 domain-containing protein</fullName>
    </recommendedName>
</protein>
<dbReference type="SUPFAM" id="SSF53474">
    <property type="entry name" value="alpha/beta-Hydrolases"/>
    <property type="match status" value="1"/>
</dbReference>
<dbReference type="AlphaFoldDB" id="A0A811NLA7"/>
<gene>
    <name evidence="2" type="ORF">NCGR_LOCUS18247</name>
</gene>
<dbReference type="PANTHER" id="PTHR23024">
    <property type="entry name" value="ARYLACETAMIDE DEACETYLASE"/>
    <property type="match status" value="1"/>
</dbReference>
<evidence type="ECO:0000259" key="1">
    <source>
        <dbReference type="Pfam" id="PF07859"/>
    </source>
</evidence>
<evidence type="ECO:0000313" key="3">
    <source>
        <dbReference type="Proteomes" id="UP000604825"/>
    </source>
</evidence>
<dbReference type="InterPro" id="IPR013094">
    <property type="entry name" value="AB_hydrolase_3"/>
</dbReference>
<keyword evidence="3" id="KW-1185">Reference proteome</keyword>
<sequence length="125" mass="13987">MPHVMDDCLGIVQLLSDGTGEVPSNLPIQWKDVVYNAAHALHLRMYRPTDDNTTTANNKLPVLVYFYGGGFCLCSFELPHFHAGALRLTTELSVLVLSADYRLEPEHRLPATHRDAEAVLSWLRA</sequence>
<comment type="caution">
    <text evidence="2">The sequence shown here is derived from an EMBL/GenBank/DDBJ whole genome shotgun (WGS) entry which is preliminary data.</text>
</comment>
<dbReference type="Pfam" id="PF07859">
    <property type="entry name" value="Abhydrolase_3"/>
    <property type="match status" value="1"/>
</dbReference>
<accession>A0A811NLA7</accession>